<proteinExistence type="predicted"/>
<protein>
    <submittedName>
        <fullName evidence="2">Uncharacterized protein</fullName>
    </submittedName>
</protein>
<organism evidence="2 3">
    <name type="scientific">Vespula squamosa</name>
    <name type="common">Southern yellow jacket</name>
    <name type="synonym">Wasp</name>
    <dbReference type="NCBI Taxonomy" id="30214"/>
    <lineage>
        <taxon>Eukaryota</taxon>
        <taxon>Metazoa</taxon>
        <taxon>Ecdysozoa</taxon>
        <taxon>Arthropoda</taxon>
        <taxon>Hexapoda</taxon>
        <taxon>Insecta</taxon>
        <taxon>Pterygota</taxon>
        <taxon>Neoptera</taxon>
        <taxon>Endopterygota</taxon>
        <taxon>Hymenoptera</taxon>
        <taxon>Apocrita</taxon>
        <taxon>Aculeata</taxon>
        <taxon>Vespoidea</taxon>
        <taxon>Vespidae</taxon>
        <taxon>Vespinae</taxon>
        <taxon>Vespula</taxon>
    </lineage>
</organism>
<accession>A0ABD2BGR8</accession>
<evidence type="ECO:0000313" key="3">
    <source>
        <dbReference type="Proteomes" id="UP001607302"/>
    </source>
</evidence>
<feature type="transmembrane region" description="Helical" evidence="1">
    <location>
        <begin position="110"/>
        <end position="131"/>
    </location>
</feature>
<dbReference type="AlphaFoldDB" id="A0ABD2BGR8"/>
<dbReference type="EMBL" id="JAUDFV010000102">
    <property type="protein sequence ID" value="KAL2731952.1"/>
    <property type="molecule type" value="Genomic_DNA"/>
</dbReference>
<gene>
    <name evidence="2" type="ORF">V1478_004640</name>
</gene>
<keyword evidence="1" id="KW-0812">Transmembrane</keyword>
<reference evidence="2 3" key="1">
    <citation type="journal article" date="2024" name="Ann. Entomol. Soc. Am.">
        <title>Genomic analyses of the southern and eastern yellowjacket wasps (Hymenoptera: Vespidae) reveal evolutionary signatures of social life.</title>
        <authorList>
            <person name="Catto M.A."/>
            <person name="Caine P.B."/>
            <person name="Orr S.E."/>
            <person name="Hunt B.G."/>
            <person name="Goodisman M.A.D."/>
        </authorList>
    </citation>
    <scope>NUCLEOTIDE SEQUENCE [LARGE SCALE GENOMIC DNA]</scope>
    <source>
        <strain evidence="2">233</strain>
        <tissue evidence="2">Head and thorax</tissue>
    </source>
</reference>
<keyword evidence="1" id="KW-1133">Transmembrane helix</keyword>
<dbReference type="Proteomes" id="UP001607302">
    <property type="component" value="Unassembled WGS sequence"/>
</dbReference>
<evidence type="ECO:0000313" key="2">
    <source>
        <dbReference type="EMBL" id="KAL2731952.1"/>
    </source>
</evidence>
<keyword evidence="3" id="KW-1185">Reference proteome</keyword>
<sequence length="148" mass="17875">MCDDNVCDNGLKTKILQDEDCTFDEFMTNLQHKKCKVIQLVRRQIHKFKDMQILPIVNNMQEKMFQYRMEDQSLNEEFNQTEKMPVSLFRTISKTLILSQTRMEYIYSRLSSRFILATLFIDIFILNVQYFEHIKCFCQFRVNIAVYL</sequence>
<keyword evidence="1" id="KW-0472">Membrane</keyword>
<evidence type="ECO:0000256" key="1">
    <source>
        <dbReference type="SAM" id="Phobius"/>
    </source>
</evidence>
<comment type="caution">
    <text evidence="2">The sequence shown here is derived from an EMBL/GenBank/DDBJ whole genome shotgun (WGS) entry which is preliminary data.</text>
</comment>
<name>A0ABD2BGR8_VESSQ</name>